<dbReference type="GO" id="GO:0000271">
    <property type="term" value="P:polysaccharide biosynthetic process"/>
    <property type="evidence" value="ECO:0007669"/>
    <property type="project" value="InterPro"/>
</dbReference>
<feature type="transmembrane region" description="Helical" evidence="6">
    <location>
        <begin position="47"/>
        <end position="70"/>
    </location>
</feature>
<dbReference type="EMBL" id="CP002865">
    <property type="protein sequence ID" value="AEI37618.1"/>
    <property type="molecule type" value="Genomic_DNA"/>
</dbReference>
<comment type="subcellular location">
    <subcellularLocation>
        <location evidence="1">Membrane</location>
        <topology evidence="1">Multi-pass membrane protein</topology>
    </subcellularLocation>
</comment>
<evidence type="ECO:0000256" key="1">
    <source>
        <dbReference type="ARBA" id="ARBA00004141"/>
    </source>
</evidence>
<dbReference type="KEGG" id="zmp:Zymop_0716"/>
<dbReference type="InterPro" id="IPR007267">
    <property type="entry name" value="GtrA_DPMS_TM"/>
</dbReference>
<keyword evidence="4 6" id="KW-1133">Transmembrane helix</keyword>
<dbReference type="AlphaFoldDB" id="F8ES43"/>
<sequence>MIRLLKTHFLLNENIHLLAGQVVRFGITGGLTTLINAGIYYGGIKWIHLSPLLANFIGYLVAMITGYIMHSRFSFRGHGCQDSHWQLLPRFFLASLLSLAGNSFWVWLLVDVMHQLKWTPLPFMIFVTPLLSFWLNRQWVFHAHSDELTASEL</sequence>
<proteinExistence type="inferred from homology"/>
<dbReference type="eggNOG" id="COG2246">
    <property type="taxonomic scope" value="Bacteria"/>
</dbReference>
<accession>F8ES43</accession>
<dbReference type="STRING" id="579138.Zymop_0716"/>
<dbReference type="InterPro" id="IPR051401">
    <property type="entry name" value="GtrA_CellWall_Glycosyl"/>
</dbReference>
<comment type="similarity">
    <text evidence="2">Belongs to the GtrA family.</text>
</comment>
<feature type="domain" description="GtrA/DPMS transmembrane" evidence="7">
    <location>
        <begin position="24"/>
        <end position="141"/>
    </location>
</feature>
<feature type="transmembrane region" description="Helical" evidence="6">
    <location>
        <begin position="91"/>
        <end position="110"/>
    </location>
</feature>
<evidence type="ECO:0000256" key="3">
    <source>
        <dbReference type="ARBA" id="ARBA00022692"/>
    </source>
</evidence>
<evidence type="ECO:0000256" key="6">
    <source>
        <dbReference type="SAM" id="Phobius"/>
    </source>
</evidence>
<organism evidence="8 9">
    <name type="scientific">Zymomonas mobilis subsp. pomaceae (strain ATCC 29192 / DSM 22645 / JCM 10191 / CCUG 17912 / NBRC 13757 / NCIMB 11200 / NRRL B-4491 / Barker I)</name>
    <dbReference type="NCBI Taxonomy" id="579138"/>
    <lineage>
        <taxon>Bacteria</taxon>
        <taxon>Pseudomonadati</taxon>
        <taxon>Pseudomonadota</taxon>
        <taxon>Alphaproteobacteria</taxon>
        <taxon>Sphingomonadales</taxon>
        <taxon>Zymomonadaceae</taxon>
        <taxon>Zymomonas</taxon>
    </lineage>
</organism>
<keyword evidence="3 6" id="KW-0812">Transmembrane</keyword>
<dbReference type="GO" id="GO:0005886">
    <property type="term" value="C:plasma membrane"/>
    <property type="evidence" value="ECO:0007669"/>
    <property type="project" value="TreeGrafter"/>
</dbReference>
<evidence type="ECO:0000256" key="2">
    <source>
        <dbReference type="ARBA" id="ARBA00009399"/>
    </source>
</evidence>
<evidence type="ECO:0000256" key="5">
    <source>
        <dbReference type="ARBA" id="ARBA00023136"/>
    </source>
</evidence>
<dbReference type="PATRIC" id="fig|579138.3.peg.753"/>
<evidence type="ECO:0000313" key="8">
    <source>
        <dbReference type="EMBL" id="AEI37618.1"/>
    </source>
</evidence>
<dbReference type="Proteomes" id="UP000000491">
    <property type="component" value="Chromosome"/>
</dbReference>
<name>F8ES43_ZYMMT</name>
<dbReference type="PANTHER" id="PTHR38459">
    <property type="entry name" value="PROPHAGE BACTOPRENOL-LINKED GLUCOSE TRANSLOCASE HOMOLOG"/>
    <property type="match status" value="1"/>
</dbReference>
<protein>
    <submittedName>
        <fullName evidence="8">GtrA family protein</fullName>
    </submittedName>
</protein>
<gene>
    <name evidence="8" type="ordered locus">Zymop_0716</name>
</gene>
<feature type="transmembrane region" description="Helical" evidence="6">
    <location>
        <begin position="21"/>
        <end position="41"/>
    </location>
</feature>
<evidence type="ECO:0000256" key="4">
    <source>
        <dbReference type="ARBA" id="ARBA00022989"/>
    </source>
</evidence>
<keyword evidence="5 6" id="KW-0472">Membrane</keyword>
<dbReference type="Pfam" id="PF04138">
    <property type="entry name" value="GtrA_DPMS_TM"/>
    <property type="match status" value="1"/>
</dbReference>
<dbReference type="PANTHER" id="PTHR38459:SF1">
    <property type="entry name" value="PROPHAGE BACTOPRENOL-LINKED GLUCOSE TRANSLOCASE HOMOLOG"/>
    <property type="match status" value="1"/>
</dbReference>
<evidence type="ECO:0000313" key="9">
    <source>
        <dbReference type="Proteomes" id="UP000000491"/>
    </source>
</evidence>
<reference evidence="8 9" key="1">
    <citation type="journal article" date="2011" name="J. Bacteriol.">
        <title>Genome sequence of the ethanol-producing Zymomonas mobilis subsp. pomaceae lectotype strain ATCC 29192.</title>
        <authorList>
            <person name="Kouvelis V.N."/>
            <person name="Davenport K.W."/>
            <person name="Brettin T.S."/>
            <person name="Bruce D."/>
            <person name="Detter C."/>
            <person name="Han C.S."/>
            <person name="Nolan M."/>
            <person name="Tapia R."/>
            <person name="Damoulaki A."/>
            <person name="Kyrpides N.C."/>
            <person name="Typas M.A."/>
            <person name="Pappas K.M."/>
        </authorList>
    </citation>
    <scope>NUCLEOTIDE SEQUENCE [LARGE SCALE GENOMIC DNA]</scope>
    <source>
        <strain evidence="9">ATCC 29192 / DSM 22645 / JCM 10191 / CCUG 17912 / NBRC 13757 / NCIMB 11200 / NRRL B-4491 / Barker I</strain>
    </source>
</reference>
<feature type="transmembrane region" description="Helical" evidence="6">
    <location>
        <begin position="116"/>
        <end position="135"/>
    </location>
</feature>
<dbReference type="HOGENOM" id="CLU_083873_6_5_5"/>
<evidence type="ECO:0000259" key="7">
    <source>
        <dbReference type="Pfam" id="PF04138"/>
    </source>
</evidence>